<dbReference type="EMBL" id="MSIF01000009">
    <property type="protein sequence ID" value="OLF09291.1"/>
    <property type="molecule type" value="Genomic_DNA"/>
</dbReference>
<organism evidence="2 3">
    <name type="scientific">Actinophytocola xinjiangensis</name>
    <dbReference type="NCBI Taxonomy" id="485602"/>
    <lineage>
        <taxon>Bacteria</taxon>
        <taxon>Bacillati</taxon>
        <taxon>Actinomycetota</taxon>
        <taxon>Actinomycetes</taxon>
        <taxon>Pseudonocardiales</taxon>
        <taxon>Pseudonocardiaceae</taxon>
    </lineage>
</organism>
<accession>A0A7Z0WK66</accession>
<dbReference type="AlphaFoldDB" id="A0A7Z0WK66"/>
<dbReference type="Proteomes" id="UP000185696">
    <property type="component" value="Unassembled WGS sequence"/>
</dbReference>
<comment type="caution">
    <text evidence="2">The sequence shown here is derived from an EMBL/GenBank/DDBJ whole genome shotgun (WGS) entry which is preliminary data.</text>
</comment>
<evidence type="ECO:0000313" key="2">
    <source>
        <dbReference type="EMBL" id="OLF09291.1"/>
    </source>
</evidence>
<name>A0A7Z0WK66_9PSEU</name>
<feature type="compositionally biased region" description="Basic and acidic residues" evidence="1">
    <location>
        <begin position="17"/>
        <end position="30"/>
    </location>
</feature>
<gene>
    <name evidence="2" type="ORF">BLA60_19080</name>
</gene>
<sequence>MTFGDRDYPAAPYPGARPDRSFVHDRATGHPLRPDHTALAGWRTEQGTDLDEWLAARGAAPLAERVPVLCYGSNACPAKLTWLRETLDLPGPAVLLRATCTGIGAVWAAGLRVVDDQRPATLAALPGVRETHAVWLATPEQVRVLDECEGRGLRYRLARVATGEVRLDDGAVVDRPLAYVAAPGGTARLTRHPLLVDGRPVRCAAVGQAEAAGLTGVVAEGDGLAVAVLDGAPVPADHPGRLFVPGTLQPGASHWSSLAPHAAGPPRRAELAGRPGVCGWVVDLADPAAALSTVEEYVGAEYRRVRVVLAGGTVAWTLGRAGPAEGLPELAAPWGTT</sequence>
<feature type="region of interest" description="Disordered" evidence="1">
    <location>
        <begin position="1"/>
        <end position="30"/>
    </location>
</feature>
<dbReference type="RefSeq" id="WP_075134284.1">
    <property type="nucleotide sequence ID" value="NZ_MSIF01000009.1"/>
</dbReference>
<protein>
    <submittedName>
        <fullName evidence="2">Uncharacterized protein</fullName>
    </submittedName>
</protein>
<evidence type="ECO:0000256" key="1">
    <source>
        <dbReference type="SAM" id="MobiDB-lite"/>
    </source>
</evidence>
<reference evidence="2 3" key="1">
    <citation type="submission" date="2016-12" db="EMBL/GenBank/DDBJ databases">
        <title>The draft genome sequence of Actinophytocola xinjiangensis.</title>
        <authorList>
            <person name="Wang W."/>
            <person name="Yuan L."/>
        </authorList>
    </citation>
    <scope>NUCLEOTIDE SEQUENCE [LARGE SCALE GENOMIC DNA]</scope>
    <source>
        <strain evidence="2 3">CGMCC 4.4663</strain>
    </source>
</reference>
<keyword evidence="3" id="KW-1185">Reference proteome</keyword>
<proteinExistence type="predicted"/>
<evidence type="ECO:0000313" key="3">
    <source>
        <dbReference type="Proteomes" id="UP000185696"/>
    </source>
</evidence>